<evidence type="ECO:0000313" key="1">
    <source>
        <dbReference type="EMBL" id="GFD55776.1"/>
    </source>
</evidence>
<protein>
    <submittedName>
        <fullName evidence="1">Uncharacterized protein</fullName>
    </submittedName>
</protein>
<dbReference type="AlphaFoldDB" id="A0A699XD21"/>
<proteinExistence type="predicted"/>
<organism evidence="1">
    <name type="scientific">Tanacetum cinerariifolium</name>
    <name type="common">Dalmatian daisy</name>
    <name type="synonym">Chrysanthemum cinerariifolium</name>
    <dbReference type="NCBI Taxonomy" id="118510"/>
    <lineage>
        <taxon>Eukaryota</taxon>
        <taxon>Viridiplantae</taxon>
        <taxon>Streptophyta</taxon>
        <taxon>Embryophyta</taxon>
        <taxon>Tracheophyta</taxon>
        <taxon>Spermatophyta</taxon>
        <taxon>Magnoliopsida</taxon>
        <taxon>eudicotyledons</taxon>
        <taxon>Gunneridae</taxon>
        <taxon>Pentapetalae</taxon>
        <taxon>asterids</taxon>
        <taxon>campanulids</taxon>
        <taxon>Asterales</taxon>
        <taxon>Asteraceae</taxon>
        <taxon>Asteroideae</taxon>
        <taxon>Anthemideae</taxon>
        <taxon>Anthemidinae</taxon>
        <taxon>Tanacetum</taxon>
    </lineage>
</organism>
<gene>
    <name evidence="1" type="ORF">Tci_927745</name>
</gene>
<name>A0A699XD21_TANCI</name>
<comment type="caution">
    <text evidence="1">The sequence shown here is derived from an EMBL/GenBank/DDBJ whole genome shotgun (WGS) entry which is preliminary data.</text>
</comment>
<sequence length="83" mass="8904">MPVDVSAVVELCVQLGNQLAQRPAGVQSVQRNAADQQLYVLGCGVDNLNRHGVVQNGTIAPHGQKRTFNYAAQFKVGECACNH</sequence>
<reference evidence="1" key="1">
    <citation type="journal article" date="2019" name="Sci. Rep.">
        <title>Draft genome of Tanacetum cinerariifolium, the natural source of mosquito coil.</title>
        <authorList>
            <person name="Yamashiro T."/>
            <person name="Shiraishi A."/>
            <person name="Satake H."/>
            <person name="Nakayama K."/>
        </authorList>
    </citation>
    <scope>NUCLEOTIDE SEQUENCE</scope>
</reference>
<dbReference type="EMBL" id="BKCJ011821685">
    <property type="protein sequence ID" value="GFD55776.1"/>
    <property type="molecule type" value="Genomic_DNA"/>
</dbReference>
<accession>A0A699XD21</accession>